<feature type="transmembrane region" description="Helical" evidence="2">
    <location>
        <begin position="229"/>
        <end position="251"/>
    </location>
</feature>
<proteinExistence type="predicted"/>
<evidence type="ECO:0000256" key="2">
    <source>
        <dbReference type="SAM" id="Phobius"/>
    </source>
</evidence>
<dbReference type="InterPro" id="IPR036097">
    <property type="entry name" value="HisK_dim/P_sf"/>
</dbReference>
<keyword evidence="2" id="KW-0472">Membrane</keyword>
<feature type="transmembrane region" description="Helical" evidence="2">
    <location>
        <begin position="41"/>
        <end position="60"/>
    </location>
</feature>
<feature type="transmembrane region" description="Helical" evidence="2">
    <location>
        <begin position="6"/>
        <end position="29"/>
    </location>
</feature>
<evidence type="ECO:0000256" key="1">
    <source>
        <dbReference type="ARBA" id="ARBA00022553"/>
    </source>
</evidence>
<protein>
    <submittedName>
        <fullName evidence="4">Aerobic respiration control sensor protein ArcB</fullName>
    </submittedName>
</protein>
<dbReference type="Proteomes" id="UP000075578">
    <property type="component" value="Unassembled WGS sequence"/>
</dbReference>
<evidence type="ECO:0000313" key="4">
    <source>
        <dbReference type="EMBL" id="KYC49128.1"/>
    </source>
</evidence>
<gene>
    <name evidence="4" type="ORF">AMQ74_01480</name>
</gene>
<dbReference type="Gene3D" id="3.30.565.10">
    <property type="entry name" value="Histidine kinase-like ATPase, C-terminal domain"/>
    <property type="match status" value="1"/>
</dbReference>
<dbReference type="SUPFAM" id="SSF47384">
    <property type="entry name" value="Homodimeric domain of signal transducing histidine kinase"/>
    <property type="match status" value="1"/>
</dbReference>
<evidence type="ECO:0000259" key="3">
    <source>
        <dbReference type="PROSITE" id="PS50109"/>
    </source>
</evidence>
<dbReference type="SUPFAM" id="SSF55781">
    <property type="entry name" value="GAF domain-like"/>
    <property type="match status" value="1"/>
</dbReference>
<feature type="transmembrane region" description="Helical" evidence="2">
    <location>
        <begin position="66"/>
        <end position="88"/>
    </location>
</feature>
<accession>A0A150IW69</accession>
<sequence length="715" mass="81791">MNQRIFDIQSIILISSTILNFLVFLYLVFNKSRSYSKTQKHLSIATLGVSLWILSSWINHFSDDKLIVTFFTRMAFSSTVLTMIELFLFSSSFKFKFKSFPFRVFGVLIFILTQFSDLVVKEGIPATTYQSEGTVYGDGFAAWSILILIMAIFLIATLVSVLVSAKGVKKAQISLIFSLFVLSIALVIIFNLVLPNFGINSFIFVGQYSTFIFALGSAWVIVQEKIYSLKYILSNILAILTAAIILFLLSWGTQKFEQLVLGWDITKVNDIRIFIFGFVIASVVAIFIEKLLPQIRGFFFKALKVSYESLYKINEWLIDQSNNNIEIQNYIQDLIHYFNTALSSKDVIIYIPSEKKYYSENSINSSILKDITNLAHIKHSFSFDDNHQRSFALFFPLANEKEVLAIVIFLHKKNNGFYSKEEISQLFRILKILKIAINRYILYEEQKLFNQTLEISIEKATKELDRKNKLLARNLQYERDILDILGHELRTPLTIARNAISLNKTLLENPQKNHAKIVQYTDVASENIDREIMTLETLLAVTKIDNKRMEINPEKVDLQDVVNDSFAGLEHKAQEKGLQLISKLTKSIYIKADRAKIQEVSDNLIDNAIKYTQKGSVTISIEKSDEEIKMLITDTGVGIPEDEIKHLGKKFYRVNNYIRSGRKADLNIVRPGGTGLGLYVTFTLIKLMDGNYEIKSTVGKGTTFILTFKKWVDPK</sequence>
<dbReference type="InterPro" id="IPR003661">
    <property type="entry name" value="HisK_dim/P_dom"/>
</dbReference>
<reference evidence="4 5" key="1">
    <citation type="journal article" date="2016" name="ISME J.">
        <title>Chasing the elusive Euryarchaeota class WSA2: genomes reveal a uniquely fastidious methyl-reducing methanogen.</title>
        <authorList>
            <person name="Nobu M.K."/>
            <person name="Narihiro T."/>
            <person name="Kuroda K."/>
            <person name="Mei R."/>
            <person name="Liu W.T."/>
        </authorList>
    </citation>
    <scope>NUCLEOTIDE SEQUENCE [LARGE SCALE GENOMIC DNA]</scope>
    <source>
        <strain evidence="4">U1lsi0528_Bin089</strain>
    </source>
</reference>
<dbReference type="SMART" id="SM00387">
    <property type="entry name" value="HATPase_c"/>
    <property type="match status" value="1"/>
</dbReference>
<dbReference type="SUPFAM" id="SSF55874">
    <property type="entry name" value="ATPase domain of HSP90 chaperone/DNA topoisomerase II/histidine kinase"/>
    <property type="match status" value="1"/>
</dbReference>
<keyword evidence="1" id="KW-0597">Phosphoprotein</keyword>
<feature type="transmembrane region" description="Helical" evidence="2">
    <location>
        <begin position="175"/>
        <end position="193"/>
    </location>
</feature>
<dbReference type="InterPro" id="IPR004358">
    <property type="entry name" value="Sig_transdc_His_kin-like_C"/>
</dbReference>
<feature type="transmembrane region" description="Helical" evidence="2">
    <location>
        <begin position="100"/>
        <end position="120"/>
    </location>
</feature>
<dbReference type="InterPro" id="IPR036890">
    <property type="entry name" value="HATPase_C_sf"/>
</dbReference>
<keyword evidence="2" id="KW-1133">Transmembrane helix</keyword>
<dbReference type="Gene3D" id="1.10.287.130">
    <property type="match status" value="1"/>
</dbReference>
<dbReference type="InterPro" id="IPR003594">
    <property type="entry name" value="HATPase_dom"/>
</dbReference>
<dbReference type="CDD" id="cd00082">
    <property type="entry name" value="HisKA"/>
    <property type="match status" value="1"/>
</dbReference>
<dbReference type="InterPro" id="IPR005467">
    <property type="entry name" value="His_kinase_dom"/>
</dbReference>
<keyword evidence="2" id="KW-0812">Transmembrane</keyword>
<dbReference type="PROSITE" id="PS50109">
    <property type="entry name" value="HIS_KIN"/>
    <property type="match status" value="1"/>
</dbReference>
<feature type="transmembrane region" description="Helical" evidence="2">
    <location>
        <begin position="271"/>
        <end position="292"/>
    </location>
</feature>
<dbReference type="PRINTS" id="PR00344">
    <property type="entry name" value="BCTRLSENSOR"/>
</dbReference>
<dbReference type="AlphaFoldDB" id="A0A150IW69"/>
<dbReference type="GO" id="GO:0000155">
    <property type="term" value="F:phosphorelay sensor kinase activity"/>
    <property type="evidence" value="ECO:0007669"/>
    <property type="project" value="InterPro"/>
</dbReference>
<organism evidence="4 5">
    <name type="scientific">Candidatus Methanofastidiosum methylothiophilum</name>
    <dbReference type="NCBI Taxonomy" id="1705564"/>
    <lineage>
        <taxon>Archaea</taxon>
        <taxon>Methanobacteriati</taxon>
        <taxon>Methanobacteriota</taxon>
        <taxon>Stenosarchaea group</taxon>
        <taxon>Candidatus Methanofastidiosia</taxon>
        <taxon>Candidatus Methanofastidiosales</taxon>
        <taxon>Candidatus Methanofastidiosaceae</taxon>
        <taxon>Candidatus Methanofastidiosum</taxon>
    </lineage>
</organism>
<name>A0A150IW69_9EURY</name>
<comment type="caution">
    <text evidence="4">The sequence shown here is derived from an EMBL/GenBank/DDBJ whole genome shotgun (WGS) entry which is preliminary data.</text>
</comment>
<dbReference type="PANTHER" id="PTHR43547:SF2">
    <property type="entry name" value="HYBRID SIGNAL TRANSDUCTION HISTIDINE KINASE C"/>
    <property type="match status" value="1"/>
</dbReference>
<feature type="domain" description="Histidine kinase" evidence="3">
    <location>
        <begin position="484"/>
        <end position="712"/>
    </location>
</feature>
<dbReference type="EMBL" id="LNGD01000114">
    <property type="protein sequence ID" value="KYC49128.1"/>
    <property type="molecule type" value="Genomic_DNA"/>
</dbReference>
<feature type="transmembrane region" description="Helical" evidence="2">
    <location>
        <begin position="199"/>
        <end position="222"/>
    </location>
</feature>
<dbReference type="Pfam" id="PF02518">
    <property type="entry name" value="HATPase_c"/>
    <property type="match status" value="1"/>
</dbReference>
<feature type="transmembrane region" description="Helical" evidence="2">
    <location>
        <begin position="140"/>
        <end position="163"/>
    </location>
</feature>
<evidence type="ECO:0000313" key="5">
    <source>
        <dbReference type="Proteomes" id="UP000075578"/>
    </source>
</evidence>
<dbReference type="PANTHER" id="PTHR43547">
    <property type="entry name" value="TWO-COMPONENT HISTIDINE KINASE"/>
    <property type="match status" value="1"/>
</dbReference>